<dbReference type="NCBIfam" id="TIGR00334">
    <property type="entry name" value="5S_RNA_mat_M5"/>
    <property type="match status" value="1"/>
</dbReference>
<evidence type="ECO:0000256" key="1">
    <source>
        <dbReference type="ARBA" id="ARBA00022490"/>
    </source>
</evidence>
<comment type="caution">
    <text evidence="14">The sequence shown here is derived from an EMBL/GenBank/DDBJ whole genome shotgun (WGS) entry which is preliminary data.</text>
</comment>
<dbReference type="PANTHER" id="PTHR39156">
    <property type="entry name" value="RIBONUCLEASE M5"/>
    <property type="match status" value="1"/>
</dbReference>
<evidence type="ECO:0000313" key="14">
    <source>
        <dbReference type="EMBL" id="TYC48502.1"/>
    </source>
</evidence>
<evidence type="ECO:0000256" key="3">
    <source>
        <dbReference type="ARBA" id="ARBA00022552"/>
    </source>
</evidence>
<comment type="subcellular location">
    <subcellularLocation>
        <location evidence="11">Cytoplasm</location>
    </subcellularLocation>
</comment>
<dbReference type="SMART" id="SM00493">
    <property type="entry name" value="TOPRIM"/>
    <property type="match status" value="1"/>
</dbReference>
<evidence type="ECO:0000259" key="13">
    <source>
        <dbReference type="PROSITE" id="PS50880"/>
    </source>
</evidence>
<dbReference type="InterPro" id="IPR006171">
    <property type="entry name" value="TOPRIM_dom"/>
</dbReference>
<dbReference type="HAMAP" id="MF_01469">
    <property type="entry name" value="RNase_M5"/>
    <property type="match status" value="1"/>
</dbReference>
<keyword evidence="8 11" id="KW-0378">Hydrolase</keyword>
<dbReference type="GO" id="GO:0006364">
    <property type="term" value="P:rRNA processing"/>
    <property type="evidence" value="ECO:0007669"/>
    <property type="project" value="UniProtKB-UniRule"/>
</dbReference>
<dbReference type="InterPro" id="IPR025156">
    <property type="entry name" value="RNase_M5_C"/>
</dbReference>
<evidence type="ECO:0000256" key="8">
    <source>
        <dbReference type="ARBA" id="ARBA00022801"/>
    </source>
</evidence>
<evidence type="ECO:0000256" key="5">
    <source>
        <dbReference type="ARBA" id="ARBA00022723"/>
    </source>
</evidence>
<dbReference type="GO" id="GO:0019843">
    <property type="term" value="F:rRNA binding"/>
    <property type="evidence" value="ECO:0007669"/>
    <property type="project" value="UniProtKB-KW"/>
</dbReference>
<accession>A0A6C2C400</accession>
<keyword evidence="3 11" id="KW-0698">rRNA processing</keyword>
<dbReference type="RefSeq" id="WP_148623103.1">
    <property type="nucleotide sequence ID" value="NZ_SDGZ01000018.1"/>
</dbReference>
<evidence type="ECO:0000256" key="6">
    <source>
        <dbReference type="ARBA" id="ARBA00022730"/>
    </source>
</evidence>
<keyword evidence="10 11" id="KW-0694">RNA-binding</keyword>
<dbReference type="Pfam" id="PF01751">
    <property type="entry name" value="Toprim"/>
    <property type="match status" value="1"/>
</dbReference>
<evidence type="ECO:0000256" key="4">
    <source>
        <dbReference type="ARBA" id="ARBA00022722"/>
    </source>
</evidence>
<evidence type="ECO:0000256" key="11">
    <source>
        <dbReference type="HAMAP-Rule" id="MF_01469"/>
    </source>
</evidence>
<dbReference type="InterPro" id="IPR034141">
    <property type="entry name" value="TOPRIM_RNase_M5-like"/>
</dbReference>
<keyword evidence="2 11" id="KW-0690">Ribosome biogenesis</keyword>
<proteinExistence type="inferred from homology"/>
<comment type="catalytic activity">
    <reaction evidence="11">
        <text>Endonucleolytic cleavage of RNA, removing 21 and 42 nucleotides, respectively, from the 5'- and 3'-termini of a 5S-rRNA precursor.</text>
        <dbReference type="EC" id="3.1.26.8"/>
    </reaction>
</comment>
<evidence type="ECO:0000256" key="9">
    <source>
        <dbReference type="ARBA" id="ARBA00022842"/>
    </source>
</evidence>
<keyword evidence="6 11" id="KW-0699">rRNA-binding</keyword>
<organism evidence="14 15">
    <name type="scientific">Weissella muntiaci</name>
    <dbReference type="NCBI Taxonomy" id="2508881"/>
    <lineage>
        <taxon>Bacteria</taxon>
        <taxon>Bacillati</taxon>
        <taxon>Bacillota</taxon>
        <taxon>Bacilli</taxon>
        <taxon>Lactobacillales</taxon>
        <taxon>Lactobacillaceae</taxon>
        <taxon>Weissella</taxon>
    </lineage>
</organism>
<dbReference type="EC" id="3.1.26.8" evidence="11 12"/>
<dbReference type="EMBL" id="SDGZ01000018">
    <property type="protein sequence ID" value="TYC48502.1"/>
    <property type="molecule type" value="Genomic_DNA"/>
</dbReference>
<evidence type="ECO:0000256" key="2">
    <source>
        <dbReference type="ARBA" id="ARBA00022517"/>
    </source>
</evidence>
<dbReference type="Proteomes" id="UP000371977">
    <property type="component" value="Unassembled WGS sequence"/>
</dbReference>
<comment type="function">
    <text evidence="11">Required for correct processing of both the 5' and 3' ends of 5S rRNA precursor. Cleaves both sides of a double-stranded region yielding mature 5S rRNA in one step.</text>
</comment>
<keyword evidence="15" id="KW-1185">Reference proteome</keyword>
<keyword evidence="9" id="KW-0460">Magnesium</keyword>
<evidence type="ECO:0000256" key="12">
    <source>
        <dbReference type="NCBIfam" id="TIGR00334"/>
    </source>
</evidence>
<dbReference type="Pfam" id="PF13331">
    <property type="entry name" value="DUF4093"/>
    <property type="match status" value="1"/>
</dbReference>
<dbReference type="GO" id="GO:0043822">
    <property type="term" value="F:ribonuclease M5 activity"/>
    <property type="evidence" value="ECO:0007669"/>
    <property type="project" value="UniProtKB-UniRule"/>
</dbReference>
<evidence type="ECO:0000256" key="7">
    <source>
        <dbReference type="ARBA" id="ARBA00022759"/>
    </source>
</evidence>
<dbReference type="CDD" id="cd01027">
    <property type="entry name" value="TOPRIM_RNase_M5_like"/>
    <property type="match status" value="1"/>
</dbReference>
<reference evidence="14 15" key="1">
    <citation type="submission" date="2019-01" db="EMBL/GenBank/DDBJ databases">
        <title>Weissella sp. nov., a novel lactic acid bacterium isolated from animal feces.</title>
        <authorList>
            <person name="Wang L.-T."/>
        </authorList>
    </citation>
    <scope>NUCLEOTIDE SEQUENCE [LARGE SCALE GENOMIC DNA]</scope>
    <source>
        <strain evidence="14 15">8H-2</strain>
    </source>
</reference>
<dbReference type="PROSITE" id="PS50880">
    <property type="entry name" value="TOPRIM"/>
    <property type="match status" value="1"/>
</dbReference>
<keyword evidence="4 11" id="KW-0540">Nuclease</keyword>
<gene>
    <name evidence="11 14" type="primary">rnmV</name>
    <name evidence="14" type="ORF">ESZ50_08290</name>
</gene>
<dbReference type="PANTHER" id="PTHR39156:SF2">
    <property type="entry name" value="DNA PRIMASE (BACTERIAL TYPE) AND SMALL PRIMASE-LIKE PROTEINS"/>
    <property type="match status" value="1"/>
</dbReference>
<sequence length="184" mass="19730">MLKINEVIIVEGKADTAVIKQFVDADIIETNGSALAATTLQAIELAAKTRGIIVFTDPDFNGERLRKLITAAVPTAKHAFLTKDEAGRLIPHHSLGIEYANGATIEAALADVATPTAVELHSDISQADLLRAGLIAGAGAAKRRTKVAERLHLGYVNGKQLLKRLEMFGIKRTELLAALEEIED</sequence>
<keyword evidence="5" id="KW-0479">Metal-binding</keyword>
<dbReference type="GO" id="GO:0005737">
    <property type="term" value="C:cytoplasm"/>
    <property type="evidence" value="ECO:0007669"/>
    <property type="project" value="UniProtKB-SubCell"/>
</dbReference>
<keyword evidence="1 11" id="KW-0963">Cytoplasm</keyword>
<evidence type="ECO:0000313" key="15">
    <source>
        <dbReference type="Proteomes" id="UP000371977"/>
    </source>
</evidence>
<dbReference type="AlphaFoldDB" id="A0A6C2C400"/>
<protein>
    <recommendedName>
        <fullName evidence="11 12">Ribonuclease M5</fullName>
        <ecNumber evidence="11 12">3.1.26.8</ecNumber>
    </recommendedName>
    <alternativeName>
        <fullName evidence="11">RNase M5</fullName>
    </alternativeName>
    <alternativeName>
        <fullName evidence="11">Ribosomal RNA terminal maturase M5</fullName>
    </alternativeName>
</protein>
<feature type="domain" description="Toprim" evidence="13">
    <location>
        <begin position="5"/>
        <end position="91"/>
    </location>
</feature>
<evidence type="ECO:0000256" key="10">
    <source>
        <dbReference type="ARBA" id="ARBA00022884"/>
    </source>
</evidence>
<dbReference type="InterPro" id="IPR004466">
    <property type="entry name" value="RNase_M5"/>
</dbReference>
<name>A0A6C2C400_9LACO</name>
<dbReference type="SUPFAM" id="SSF110455">
    <property type="entry name" value="Toprim domain"/>
    <property type="match status" value="1"/>
</dbReference>
<dbReference type="OrthoDB" id="9791329at2"/>
<comment type="similarity">
    <text evidence="11">Belongs to the ribonuclease M5 family.</text>
</comment>
<dbReference type="GO" id="GO:0046872">
    <property type="term" value="F:metal ion binding"/>
    <property type="evidence" value="ECO:0007669"/>
    <property type="project" value="UniProtKB-KW"/>
</dbReference>
<keyword evidence="7 11" id="KW-0255">Endonuclease</keyword>
<dbReference type="Gene3D" id="3.40.1360.10">
    <property type="match status" value="1"/>
</dbReference>